<feature type="region of interest" description="Disordered" evidence="1">
    <location>
        <begin position="252"/>
        <end position="271"/>
    </location>
</feature>
<reference evidence="2" key="1">
    <citation type="submission" date="2021-07" db="EMBL/GenBank/DDBJ databases">
        <authorList>
            <person name="Branca A.L. A."/>
        </authorList>
    </citation>
    <scope>NUCLEOTIDE SEQUENCE</scope>
</reference>
<feature type="compositionally biased region" description="Basic residues" evidence="1">
    <location>
        <begin position="254"/>
        <end position="271"/>
    </location>
</feature>
<sequence>MEPSDSSDSGDYENDSEPSQTSNLGENPCSRANKASEWAEDPSTIEDTPATSRPSSPPTARSTLKCSRARTTLSSKPPVRYPSIAVVIPSTSWKQGAARTSTRAAAAVCKKRLRSGRGTGDHQDENTPYDTAQPCQKRKKRRPSIRPLSDPSKSSVPIPSHRSGAIQGLHGSAILTVESNTGLKPAYFFTFVPDPSPMLPPAHTAVIPPLKHTYTSDENALLVRLKEKEAMSWSEITTHFPGRNMSSLQVHYSTKLRHKTSSRSGRPNKRQ</sequence>
<accession>A0A9W4MN48</accession>
<evidence type="ECO:0000313" key="3">
    <source>
        <dbReference type="Proteomes" id="UP001153461"/>
    </source>
</evidence>
<dbReference type="SUPFAM" id="SSF46689">
    <property type="entry name" value="Homeodomain-like"/>
    <property type="match status" value="1"/>
</dbReference>
<evidence type="ECO:0000256" key="1">
    <source>
        <dbReference type="SAM" id="MobiDB-lite"/>
    </source>
</evidence>
<organism evidence="2 3">
    <name type="scientific">Penicillium nalgiovense</name>
    <dbReference type="NCBI Taxonomy" id="60175"/>
    <lineage>
        <taxon>Eukaryota</taxon>
        <taxon>Fungi</taxon>
        <taxon>Dikarya</taxon>
        <taxon>Ascomycota</taxon>
        <taxon>Pezizomycotina</taxon>
        <taxon>Eurotiomycetes</taxon>
        <taxon>Eurotiomycetidae</taxon>
        <taxon>Eurotiales</taxon>
        <taxon>Aspergillaceae</taxon>
        <taxon>Penicillium</taxon>
    </lineage>
</organism>
<evidence type="ECO:0008006" key="4">
    <source>
        <dbReference type="Google" id="ProtNLM"/>
    </source>
</evidence>
<dbReference type="Gene3D" id="1.10.10.60">
    <property type="entry name" value="Homeodomain-like"/>
    <property type="match status" value="1"/>
</dbReference>
<dbReference type="AlphaFoldDB" id="A0A9W4MN48"/>
<comment type="caution">
    <text evidence="2">The sequence shown here is derived from an EMBL/GenBank/DDBJ whole genome shotgun (WGS) entry which is preliminary data.</text>
</comment>
<dbReference type="OrthoDB" id="2943660at2759"/>
<proteinExistence type="predicted"/>
<evidence type="ECO:0000313" key="2">
    <source>
        <dbReference type="EMBL" id="CAG7985838.1"/>
    </source>
</evidence>
<feature type="region of interest" description="Disordered" evidence="1">
    <location>
        <begin position="1"/>
        <end position="84"/>
    </location>
</feature>
<feature type="compositionally biased region" description="Low complexity" evidence="1">
    <location>
        <begin position="48"/>
        <end position="63"/>
    </location>
</feature>
<dbReference type="Proteomes" id="UP001153461">
    <property type="component" value="Unassembled WGS sequence"/>
</dbReference>
<name>A0A9W4MN48_PENNA</name>
<protein>
    <recommendedName>
        <fullName evidence="4">Myb-like domain-containing protein</fullName>
    </recommendedName>
</protein>
<dbReference type="Pfam" id="PF13921">
    <property type="entry name" value="Myb_DNA-bind_6"/>
    <property type="match status" value="1"/>
</dbReference>
<feature type="region of interest" description="Disordered" evidence="1">
    <location>
        <begin position="112"/>
        <end position="165"/>
    </location>
</feature>
<gene>
    <name evidence="2" type="ORF">PNAL_LOCUS1455</name>
</gene>
<dbReference type="InterPro" id="IPR009057">
    <property type="entry name" value="Homeodomain-like_sf"/>
</dbReference>
<dbReference type="EMBL" id="CAJVNV010000041">
    <property type="protein sequence ID" value="CAG7985838.1"/>
    <property type="molecule type" value="Genomic_DNA"/>
</dbReference>